<evidence type="ECO:0000313" key="2">
    <source>
        <dbReference type="EMBL" id="SHK94641.1"/>
    </source>
</evidence>
<dbReference type="OrthoDB" id="1785910at2"/>
<protein>
    <submittedName>
        <fullName evidence="2">Uncharacterized protein</fullName>
    </submittedName>
</protein>
<dbReference type="Proteomes" id="UP000183997">
    <property type="component" value="Unassembled WGS sequence"/>
</dbReference>
<gene>
    <name evidence="2" type="ORF">SAMN02745123_03682</name>
</gene>
<dbReference type="SUPFAM" id="SSF58100">
    <property type="entry name" value="Bacterial hemolysins"/>
    <property type="match status" value="1"/>
</dbReference>
<dbReference type="RefSeq" id="WP_072917264.1">
    <property type="nucleotide sequence ID" value="NZ_FRAR01000032.1"/>
</dbReference>
<dbReference type="AlphaFoldDB" id="A0A1M6WLS8"/>
<sequence length="277" mass="31190">MGKKITFSEGAELLRVPISIISKWFSQGLFKDVELDRKGPGGPTYLLKLEELLAIRDSLEAEKKGIELANQEIAASQEKKEKIGETQPKKRLSLVKSDMRTKVKDSLDPNPGKDIVLRIQEDTAAGLANTLIQYLNNFEQKFLQHMEEQADRNALKYNTMAIEHLETLKNMSTKMEKVVDALVVMPQKVTDDTVKIVSEIKEMLPDMNKLSDLNKGTDDKLEAVNKKLERLTEEIKDTKWAVVKMARDNTKVSKKMKNKGKLGFGFSSIGKILGIGK</sequence>
<reference evidence="3" key="1">
    <citation type="submission" date="2016-11" db="EMBL/GenBank/DDBJ databases">
        <authorList>
            <person name="Varghese N."/>
            <person name="Submissions S."/>
        </authorList>
    </citation>
    <scope>NUCLEOTIDE SEQUENCE [LARGE SCALE GENOMIC DNA]</scope>
    <source>
        <strain evidence="3">DSM 10349</strain>
    </source>
</reference>
<feature type="coiled-coil region" evidence="1">
    <location>
        <begin position="214"/>
        <end position="241"/>
    </location>
</feature>
<evidence type="ECO:0000313" key="3">
    <source>
        <dbReference type="Proteomes" id="UP000183997"/>
    </source>
</evidence>
<feature type="coiled-coil region" evidence="1">
    <location>
        <begin position="49"/>
        <end position="86"/>
    </location>
</feature>
<keyword evidence="3" id="KW-1185">Reference proteome</keyword>
<evidence type="ECO:0000256" key="1">
    <source>
        <dbReference type="SAM" id="Coils"/>
    </source>
</evidence>
<keyword evidence="1" id="KW-0175">Coiled coil</keyword>
<organism evidence="2 3">
    <name type="scientific">Desulforamulus aeronauticus DSM 10349</name>
    <dbReference type="NCBI Taxonomy" id="1121421"/>
    <lineage>
        <taxon>Bacteria</taxon>
        <taxon>Bacillati</taxon>
        <taxon>Bacillota</taxon>
        <taxon>Clostridia</taxon>
        <taxon>Eubacteriales</taxon>
        <taxon>Peptococcaceae</taxon>
        <taxon>Desulforamulus</taxon>
    </lineage>
</organism>
<dbReference type="EMBL" id="FRAR01000032">
    <property type="protein sequence ID" value="SHK94641.1"/>
    <property type="molecule type" value="Genomic_DNA"/>
</dbReference>
<proteinExistence type="predicted"/>
<accession>A0A1M6WLS8</accession>
<name>A0A1M6WLS8_9FIRM</name>